<dbReference type="InterPro" id="IPR003034">
    <property type="entry name" value="SAP_dom"/>
</dbReference>
<evidence type="ECO:0000256" key="1">
    <source>
        <dbReference type="PROSITE-ProRule" id="PRU00339"/>
    </source>
</evidence>
<dbReference type="Gene3D" id="1.10.720.30">
    <property type="entry name" value="SAP domain"/>
    <property type="match status" value="1"/>
</dbReference>
<reference evidence="4" key="1">
    <citation type="submission" date="2021-11" db="EMBL/GenBank/DDBJ databases">
        <authorList>
            <consortium name="Genoscope - CEA"/>
            <person name="William W."/>
        </authorList>
    </citation>
    <scope>NUCLEOTIDE SEQUENCE</scope>
</reference>
<evidence type="ECO:0000259" key="3">
    <source>
        <dbReference type="PROSITE" id="PS50800"/>
    </source>
</evidence>
<dbReference type="PANTHER" id="PTHR47908:SF2">
    <property type="entry name" value="TETRATRICOPEPTIDE REPEAT (TPR)-LIKE SUPERFAMILY PROTEIN"/>
    <property type="match status" value="1"/>
</dbReference>
<keyword evidence="1" id="KW-0802">TPR repeat</keyword>
<dbReference type="SUPFAM" id="SSF48452">
    <property type="entry name" value="TPR-like"/>
    <property type="match status" value="1"/>
</dbReference>
<dbReference type="OrthoDB" id="2017782at2759"/>
<dbReference type="SUPFAM" id="SSF68906">
    <property type="entry name" value="SAP domain"/>
    <property type="match status" value="1"/>
</dbReference>
<proteinExistence type="predicted"/>
<dbReference type="SMART" id="SM00513">
    <property type="entry name" value="SAP"/>
    <property type="match status" value="1"/>
</dbReference>
<organism evidence="4 5">
    <name type="scientific">Pelagomonas calceolata</name>
    <dbReference type="NCBI Taxonomy" id="35677"/>
    <lineage>
        <taxon>Eukaryota</taxon>
        <taxon>Sar</taxon>
        <taxon>Stramenopiles</taxon>
        <taxon>Ochrophyta</taxon>
        <taxon>Pelagophyceae</taxon>
        <taxon>Pelagomonadales</taxon>
        <taxon>Pelagomonadaceae</taxon>
        <taxon>Pelagomonas</taxon>
    </lineage>
</organism>
<evidence type="ECO:0000313" key="5">
    <source>
        <dbReference type="Proteomes" id="UP000789595"/>
    </source>
</evidence>
<dbReference type="InterPro" id="IPR019734">
    <property type="entry name" value="TPR_rpt"/>
</dbReference>
<dbReference type="PANTHER" id="PTHR47908">
    <property type="match status" value="1"/>
</dbReference>
<dbReference type="Pfam" id="PF02037">
    <property type="entry name" value="SAP"/>
    <property type="match status" value="1"/>
</dbReference>
<evidence type="ECO:0000256" key="2">
    <source>
        <dbReference type="SAM" id="SignalP"/>
    </source>
</evidence>
<dbReference type="PROSITE" id="PS50800">
    <property type="entry name" value="SAP"/>
    <property type="match status" value="1"/>
</dbReference>
<protein>
    <recommendedName>
        <fullName evidence="3">SAP domain-containing protein</fullName>
    </recommendedName>
</protein>
<dbReference type="GO" id="GO:0009507">
    <property type="term" value="C:chloroplast"/>
    <property type="evidence" value="ECO:0007669"/>
    <property type="project" value="TreeGrafter"/>
</dbReference>
<accession>A0A8J2S490</accession>
<dbReference type="AlphaFoldDB" id="A0A8J2S490"/>
<dbReference type="Proteomes" id="UP000789595">
    <property type="component" value="Unassembled WGS sequence"/>
</dbReference>
<feature type="chain" id="PRO_5035284009" description="SAP domain-containing protein" evidence="2">
    <location>
        <begin position="17"/>
        <end position="324"/>
    </location>
</feature>
<keyword evidence="5" id="KW-1185">Reference proteome</keyword>
<evidence type="ECO:0000313" key="4">
    <source>
        <dbReference type="EMBL" id="CAH0364443.1"/>
    </source>
</evidence>
<keyword evidence="2" id="KW-0732">Signal</keyword>
<dbReference type="InterPro" id="IPR011990">
    <property type="entry name" value="TPR-like_helical_dom_sf"/>
</dbReference>
<feature type="repeat" description="TPR" evidence="1">
    <location>
        <begin position="62"/>
        <end position="95"/>
    </location>
</feature>
<comment type="caution">
    <text evidence="4">The sequence shown here is derived from an EMBL/GenBank/DDBJ whole genome shotgun (WGS) entry which is preliminary data.</text>
</comment>
<feature type="signal peptide" evidence="2">
    <location>
        <begin position="1"/>
        <end position="16"/>
    </location>
</feature>
<gene>
    <name evidence="4" type="ORF">PECAL_1P08040</name>
</gene>
<dbReference type="EMBL" id="CAKKNE010000001">
    <property type="protein sequence ID" value="CAH0364443.1"/>
    <property type="molecule type" value="Genomic_DNA"/>
</dbReference>
<dbReference type="PROSITE" id="PS50005">
    <property type="entry name" value="TPR"/>
    <property type="match status" value="1"/>
</dbReference>
<feature type="domain" description="SAP" evidence="3">
    <location>
        <begin position="288"/>
        <end position="322"/>
    </location>
</feature>
<dbReference type="Gene3D" id="1.25.40.10">
    <property type="entry name" value="Tetratricopeptide repeat domain"/>
    <property type="match status" value="1"/>
</dbReference>
<sequence>MHLVVAAALAARATFAWTPAPPSARRTPLLAAEETDALAQIQSLEELEADYWSSLDDVERQIQGASRSGAAFLRQGDLEGALEQFDRAQQLSKNSRYEWHRGICLYYLDRFDDARVDFVENALRYEERFFEPASEERLFAQACALRGAKGDDFAAASELRETRPVLRACAALYGGDVNAAKTLRELCDRTDSVDALRRRLLGHFYAGLYHDALNDAERARAHLALAAERVSADDQDFTARLPRLHASVRNWSLDDVPQDALQKASMFDLGSQGMEDILDDPDTMREGIDAMTVAMLKEALKARGLKRTGLKADLKARLLEDLGL</sequence>
<dbReference type="InterPro" id="IPR036361">
    <property type="entry name" value="SAP_dom_sf"/>
</dbReference>
<name>A0A8J2S490_9STRA</name>